<reference evidence="1 2" key="1">
    <citation type="submission" date="2018-06" db="EMBL/GenBank/DDBJ databases">
        <authorList>
            <consortium name="Pathogen Informatics"/>
            <person name="Doyle S."/>
        </authorList>
    </citation>
    <scope>NUCLEOTIDE SEQUENCE [LARGE SCALE GENOMIC DNA]</scope>
    <source>
        <strain evidence="1 2">NCTC11801</strain>
    </source>
</reference>
<dbReference type="EMBL" id="UGTZ01000002">
    <property type="protein sequence ID" value="SUD99060.1"/>
    <property type="molecule type" value="Genomic_DNA"/>
</dbReference>
<evidence type="ECO:0000313" key="2">
    <source>
        <dbReference type="Proteomes" id="UP000254208"/>
    </source>
</evidence>
<dbReference type="GeneID" id="93674865"/>
<evidence type="ECO:0000313" key="1">
    <source>
        <dbReference type="EMBL" id="SUD99060.1"/>
    </source>
</evidence>
<proteinExistence type="predicted"/>
<organism evidence="1 2">
    <name type="scientific">Providencia rettgeri</name>
    <dbReference type="NCBI Taxonomy" id="587"/>
    <lineage>
        <taxon>Bacteria</taxon>
        <taxon>Pseudomonadati</taxon>
        <taxon>Pseudomonadota</taxon>
        <taxon>Gammaproteobacteria</taxon>
        <taxon>Enterobacterales</taxon>
        <taxon>Morganellaceae</taxon>
        <taxon>Providencia</taxon>
    </lineage>
</organism>
<sequence length="346" mass="37382">MRLGIFIYVGLLFFSGSVFAEKYCQTTPSSFSINIENINVLPGAKIGDIVGQSELQQKTTKCSGAPASEVAYTNTRQNIGAGVYVNWPSYPVGPGYTENCEAMESGFPGLGIAWVNFNSVAGMWVCASINADGQINRGLPINGENTIYDQIFLVKTGVIGNGSGENEVFDFNKTFQFDEAIMNGDGSVKNNYGPLYTMTLSGNTEIQAPICTAISASDSFNFDTEDAVSKSYTSSPLQIIEVNCSGVIENGTLASFKSISDYGVFSLDNSYFATSDSSVGVTVEYTENNESTFHTLKPSDDIKVPIINNKATINFKYTPYVKGDSGTYPLDKNIQFNLKLNNGNQS</sequence>
<dbReference type="Proteomes" id="UP000254208">
    <property type="component" value="Unassembled WGS sequence"/>
</dbReference>
<dbReference type="Gene3D" id="2.60.40.3310">
    <property type="match status" value="1"/>
</dbReference>
<name>A0A379LQ63_PRORE</name>
<evidence type="ECO:0008006" key="3">
    <source>
        <dbReference type="Google" id="ProtNLM"/>
    </source>
</evidence>
<protein>
    <recommendedName>
        <fullName evidence="3">Fimbrial protein</fullName>
    </recommendedName>
</protein>
<gene>
    <name evidence="1" type="ORF">NCTC11801_04787</name>
</gene>
<dbReference type="RefSeq" id="WP_115168382.1">
    <property type="nucleotide sequence ID" value="NZ_CP077318.1"/>
</dbReference>
<dbReference type="AlphaFoldDB" id="A0A379LQ63"/>
<accession>A0A379LQ63</accession>